<dbReference type="Gene3D" id="3.90.70.10">
    <property type="entry name" value="Cysteine proteinases"/>
    <property type="match status" value="1"/>
</dbReference>
<feature type="domain" description="USP" evidence="2">
    <location>
        <begin position="1"/>
        <end position="211"/>
    </location>
</feature>
<evidence type="ECO:0000313" key="3">
    <source>
        <dbReference type="EMBL" id="CAK0894138.1"/>
    </source>
</evidence>
<dbReference type="PANTHER" id="PTHR21646">
    <property type="entry name" value="UBIQUITIN CARBOXYL-TERMINAL HYDROLASE"/>
    <property type="match status" value="1"/>
</dbReference>
<protein>
    <recommendedName>
        <fullName evidence="2">USP domain-containing protein</fullName>
    </recommendedName>
</protein>
<comment type="caution">
    <text evidence="3">The sequence shown here is derived from an EMBL/GenBank/DDBJ whole genome shotgun (WGS) entry which is preliminary data.</text>
</comment>
<feature type="region of interest" description="Disordered" evidence="1">
    <location>
        <begin position="1"/>
        <end position="33"/>
    </location>
</feature>
<dbReference type="EMBL" id="CAUYUJ010019850">
    <property type="protein sequence ID" value="CAK0894138.1"/>
    <property type="molecule type" value="Genomic_DNA"/>
</dbReference>
<gene>
    <name evidence="3" type="ORF">PCOR1329_LOCUS73264</name>
</gene>
<dbReference type="InterPro" id="IPR001394">
    <property type="entry name" value="Peptidase_C19_UCH"/>
</dbReference>
<evidence type="ECO:0000256" key="1">
    <source>
        <dbReference type="SAM" id="MobiDB-lite"/>
    </source>
</evidence>
<dbReference type="Pfam" id="PF00443">
    <property type="entry name" value="UCH"/>
    <property type="match status" value="1"/>
</dbReference>
<organism evidence="3 4">
    <name type="scientific">Prorocentrum cordatum</name>
    <dbReference type="NCBI Taxonomy" id="2364126"/>
    <lineage>
        <taxon>Eukaryota</taxon>
        <taxon>Sar</taxon>
        <taxon>Alveolata</taxon>
        <taxon>Dinophyceae</taxon>
        <taxon>Prorocentrales</taxon>
        <taxon>Prorocentraceae</taxon>
        <taxon>Prorocentrum</taxon>
    </lineage>
</organism>
<feature type="non-terminal residue" evidence="3">
    <location>
        <position position="211"/>
    </location>
</feature>
<dbReference type="SUPFAM" id="SSF54001">
    <property type="entry name" value="Cysteine proteinases"/>
    <property type="match status" value="1"/>
</dbReference>
<name>A0ABN9X7Z3_9DINO</name>
<sequence length="211" mass="23723">MGGHLDDSPQRKPCWGPAVPRRSGSRHLPRPLPLGQGQLRSALACRECGFVSKTFDPFLHLSVPVKPGKSMLSESLEAFSMEEPLTDGNRWLCERCDKRVDATKRMELYKLPPAIMLHLKRFRYDEASSSVKKVLADVSLPEESLMVPLNLAPYAVSRQKGQALYDIVGIVNHHGSHADCGHYTAHCRHCIDDLWYRFDDDQVSQISAQEA</sequence>
<evidence type="ECO:0000259" key="2">
    <source>
        <dbReference type="PROSITE" id="PS50235"/>
    </source>
</evidence>
<proteinExistence type="predicted"/>
<dbReference type="InterPro" id="IPR028889">
    <property type="entry name" value="USP"/>
</dbReference>
<evidence type="ECO:0000313" key="4">
    <source>
        <dbReference type="Proteomes" id="UP001189429"/>
    </source>
</evidence>
<dbReference type="PROSITE" id="PS50235">
    <property type="entry name" value="USP_3"/>
    <property type="match status" value="1"/>
</dbReference>
<dbReference type="Proteomes" id="UP001189429">
    <property type="component" value="Unassembled WGS sequence"/>
</dbReference>
<accession>A0ABN9X7Z3</accession>
<reference evidence="3" key="1">
    <citation type="submission" date="2023-10" db="EMBL/GenBank/DDBJ databases">
        <authorList>
            <person name="Chen Y."/>
            <person name="Shah S."/>
            <person name="Dougan E. K."/>
            <person name="Thang M."/>
            <person name="Chan C."/>
        </authorList>
    </citation>
    <scope>NUCLEOTIDE SEQUENCE [LARGE SCALE GENOMIC DNA]</scope>
</reference>
<keyword evidence="4" id="KW-1185">Reference proteome</keyword>
<feature type="compositionally biased region" description="Basic and acidic residues" evidence="1">
    <location>
        <begin position="1"/>
        <end position="10"/>
    </location>
</feature>
<dbReference type="InterPro" id="IPR050185">
    <property type="entry name" value="Ub_carboxyl-term_hydrolase"/>
</dbReference>
<dbReference type="InterPro" id="IPR038765">
    <property type="entry name" value="Papain-like_cys_pep_sf"/>
</dbReference>